<reference evidence="2" key="1">
    <citation type="submission" date="2015-09" db="EMBL/GenBank/DDBJ databases">
        <title>Scylla olivacea transcriptome.</title>
        <authorList>
            <person name="Ikhwanuddin M."/>
        </authorList>
    </citation>
    <scope>NUCLEOTIDE SEQUENCE</scope>
</reference>
<evidence type="ECO:0000313" key="2">
    <source>
        <dbReference type="EMBL" id="JAI62484.1"/>
    </source>
</evidence>
<dbReference type="InterPro" id="IPR029063">
    <property type="entry name" value="SAM-dependent_MTases_sf"/>
</dbReference>
<accession>A0A0P4W214</accession>
<protein>
    <recommendedName>
        <fullName evidence="1">Methyltransferase FkbM domain-containing protein</fullName>
    </recommendedName>
</protein>
<proteinExistence type="predicted"/>
<feature type="domain" description="Methyltransferase FkbM" evidence="1">
    <location>
        <begin position="83"/>
        <end position="251"/>
    </location>
</feature>
<organism evidence="2">
    <name type="scientific">Scylla olivacea</name>
    <name type="common">Orange mud crab</name>
    <name type="synonym">Cancer olivacea</name>
    <dbReference type="NCBI Taxonomy" id="85551"/>
    <lineage>
        <taxon>Eukaryota</taxon>
        <taxon>Metazoa</taxon>
        <taxon>Ecdysozoa</taxon>
        <taxon>Arthropoda</taxon>
        <taxon>Crustacea</taxon>
        <taxon>Multicrustacea</taxon>
        <taxon>Malacostraca</taxon>
        <taxon>Eumalacostraca</taxon>
        <taxon>Eucarida</taxon>
        <taxon>Decapoda</taxon>
        <taxon>Pleocyemata</taxon>
        <taxon>Brachyura</taxon>
        <taxon>Eubrachyura</taxon>
        <taxon>Portunoidea</taxon>
        <taxon>Portunidae</taxon>
        <taxon>Portuninae</taxon>
        <taxon>Scylla</taxon>
    </lineage>
</organism>
<dbReference type="PANTHER" id="PTHR34009:SF2">
    <property type="entry name" value="PROTEIN STAR"/>
    <property type="match status" value="1"/>
</dbReference>
<dbReference type="AlphaFoldDB" id="A0A0P4W214"/>
<dbReference type="Pfam" id="PF05050">
    <property type="entry name" value="Methyltransf_21"/>
    <property type="match status" value="1"/>
</dbReference>
<dbReference type="GO" id="GO:0005789">
    <property type="term" value="C:endoplasmic reticulum membrane"/>
    <property type="evidence" value="ECO:0007669"/>
    <property type="project" value="TreeGrafter"/>
</dbReference>
<dbReference type="EMBL" id="GDRN01078951">
    <property type="protein sequence ID" value="JAI62484.1"/>
    <property type="molecule type" value="Transcribed_RNA"/>
</dbReference>
<dbReference type="GO" id="GO:0016197">
    <property type="term" value="P:endosomal transport"/>
    <property type="evidence" value="ECO:0007669"/>
    <property type="project" value="TreeGrafter"/>
</dbReference>
<name>A0A0P4W214_SCYOL</name>
<dbReference type="InterPro" id="IPR006342">
    <property type="entry name" value="FkbM_mtfrase"/>
</dbReference>
<dbReference type="GO" id="GO:0031902">
    <property type="term" value="C:late endosome membrane"/>
    <property type="evidence" value="ECO:0007669"/>
    <property type="project" value="TreeGrafter"/>
</dbReference>
<dbReference type="SUPFAM" id="SSF53335">
    <property type="entry name" value="S-adenosyl-L-methionine-dependent methyltransferases"/>
    <property type="match status" value="1"/>
</dbReference>
<dbReference type="PANTHER" id="PTHR34009">
    <property type="entry name" value="PROTEIN STAR"/>
    <property type="match status" value="1"/>
</dbReference>
<evidence type="ECO:0000259" key="1">
    <source>
        <dbReference type="Pfam" id="PF05050"/>
    </source>
</evidence>
<dbReference type="Gene3D" id="3.40.50.150">
    <property type="entry name" value="Vaccinia Virus protein VP39"/>
    <property type="match status" value="1"/>
</dbReference>
<sequence length="291" mass="32944">MTLPPVPEDEDLQARLLGPLPPDYPLLLSVLRDRYLEPPSTKPYNLSTDTLTRRLNTYGSYVFIMPQIKNLFGDQRGGFFVEAGALDGERLSNTLWLERELGWTGLLIEPNPVNYRNLMTKQRKAWTSHTCISLYPYPKEEVLVSLSRGVQKESELMRRANDPHGSSYVLGVTLDSTLYDSMLLQATKSYSVVQCFPLVSYLLALNVSTVDLLSLDVQGAEKGILENVPWSRLVVRVVVVEVVHHSAFDEVFVEYMGSQNFTLVYFRGEDYVFVRNGDPLMSKIQGVTIVQ</sequence>
<dbReference type="InterPro" id="IPR053202">
    <property type="entry name" value="EGF_Rcpt_Signaling_Reg"/>
</dbReference>
<dbReference type="GO" id="GO:0005886">
    <property type="term" value="C:plasma membrane"/>
    <property type="evidence" value="ECO:0007669"/>
    <property type="project" value="TreeGrafter"/>
</dbReference>
<dbReference type="GO" id="GO:0005794">
    <property type="term" value="C:Golgi apparatus"/>
    <property type="evidence" value="ECO:0007669"/>
    <property type="project" value="TreeGrafter"/>
</dbReference>
<dbReference type="GO" id="GO:0006888">
    <property type="term" value="P:endoplasmic reticulum to Golgi vesicle-mediated transport"/>
    <property type="evidence" value="ECO:0007669"/>
    <property type="project" value="TreeGrafter"/>
</dbReference>